<dbReference type="InterPro" id="IPR024230">
    <property type="entry name" value="GspL_cyto_dom"/>
</dbReference>
<evidence type="ECO:0000256" key="1">
    <source>
        <dbReference type="ARBA" id="ARBA00004377"/>
    </source>
</evidence>
<dbReference type="EMBL" id="LLXV01000019">
    <property type="protein sequence ID" value="KRG52022.1"/>
    <property type="molecule type" value="Genomic_DNA"/>
</dbReference>
<dbReference type="GO" id="GO:0005886">
    <property type="term" value="C:plasma membrane"/>
    <property type="evidence" value="ECO:0007669"/>
    <property type="project" value="UniProtKB-SubCell"/>
</dbReference>
<evidence type="ECO:0000259" key="11">
    <source>
        <dbReference type="Pfam" id="PF12693"/>
    </source>
</evidence>
<evidence type="ECO:0000256" key="7">
    <source>
        <dbReference type="ARBA" id="ARBA00022927"/>
    </source>
</evidence>
<dbReference type="Pfam" id="PF12693">
    <property type="entry name" value="GspL_C"/>
    <property type="match status" value="1"/>
</dbReference>
<proteinExistence type="inferred from homology"/>
<dbReference type="Proteomes" id="UP000051757">
    <property type="component" value="Unassembled WGS sequence"/>
</dbReference>
<sequence>MNVQLRVRLPVLERLRADSAVDWAQLHKGEVLAHGCDTLAALGLRHPQAAVHACLDPNDLILLELQLPPLSGRRLQSALQGEVEAMLLDDLQEVALAHGAQAADGTVPVAWLGQQALLQAQQLLASCALRLQALYPTPLLLPWQDAHATLQVSGEHLLVRSGRDRGFVQWYGGRDACAVMQALAVRLQQAGVQAVQWIDGVPPTWPDSLPATALAHQRQACGPLPGWSLPLPGTGRQAPRLAIGLAVAAVLLAALGLQLQFSRWRSEGEVLQQDMARQFSARFPEITDVVDPVLQARRALAVPLPAPPLPPLQRQVAGTLQAVPELAGQVRSLHYQSGQLDMELDAAAQALADDPQRLEHWQQALQAQGLQLARDAGGRLRVSGAGQ</sequence>
<dbReference type="GO" id="GO:0015628">
    <property type="term" value="P:protein secretion by the type II secretion system"/>
    <property type="evidence" value="ECO:0007669"/>
    <property type="project" value="InterPro"/>
</dbReference>
<keyword evidence="7" id="KW-0653">Protein transport</keyword>
<feature type="domain" description="GspL cytoplasmic actin-ATPase-like" evidence="10">
    <location>
        <begin position="31"/>
        <end position="166"/>
    </location>
</feature>
<evidence type="ECO:0000259" key="10">
    <source>
        <dbReference type="Pfam" id="PF05134"/>
    </source>
</evidence>
<name>A0A0R0B401_9GAMM</name>
<keyword evidence="13" id="KW-1185">Reference proteome</keyword>
<gene>
    <name evidence="12" type="ORF">ARC23_07440</name>
</gene>
<dbReference type="AlphaFoldDB" id="A0A0R0B401"/>
<dbReference type="InterPro" id="IPR043129">
    <property type="entry name" value="ATPase_NBD"/>
</dbReference>
<comment type="similarity">
    <text evidence="2">Belongs to the GSP L family.</text>
</comment>
<evidence type="ECO:0000256" key="9">
    <source>
        <dbReference type="ARBA" id="ARBA00023136"/>
    </source>
</evidence>
<protein>
    <submittedName>
        <fullName evidence="12">General secretion pathway protein GspL</fullName>
    </submittedName>
</protein>
<dbReference type="OrthoDB" id="6053768at2"/>
<dbReference type="GO" id="GO:0009276">
    <property type="term" value="C:Gram-negative-bacterium-type cell wall"/>
    <property type="evidence" value="ECO:0007669"/>
    <property type="project" value="InterPro"/>
</dbReference>
<evidence type="ECO:0000256" key="2">
    <source>
        <dbReference type="ARBA" id="ARBA00005318"/>
    </source>
</evidence>
<keyword evidence="6" id="KW-0812">Transmembrane</keyword>
<organism evidence="12 13">
    <name type="scientific">Stenotrophomonas beteli</name>
    <dbReference type="NCBI Taxonomy" id="3384461"/>
    <lineage>
        <taxon>Bacteria</taxon>
        <taxon>Pseudomonadati</taxon>
        <taxon>Pseudomonadota</taxon>
        <taxon>Gammaproteobacteria</taxon>
        <taxon>Lysobacterales</taxon>
        <taxon>Lysobacteraceae</taxon>
        <taxon>Stenotrophomonas</taxon>
        <taxon>Stenotrophomonas maltophilia group</taxon>
    </lineage>
</organism>
<evidence type="ECO:0000256" key="4">
    <source>
        <dbReference type="ARBA" id="ARBA00022475"/>
    </source>
</evidence>
<accession>A0A0R0B401</accession>
<dbReference type="Gene3D" id="3.30.420.380">
    <property type="match status" value="1"/>
</dbReference>
<keyword evidence="5" id="KW-0997">Cell inner membrane</keyword>
<dbReference type="InterPro" id="IPR007812">
    <property type="entry name" value="T2SS_protein-GspL"/>
</dbReference>
<keyword evidence="4" id="KW-1003">Cell membrane</keyword>
<comment type="subcellular location">
    <subcellularLocation>
        <location evidence="1">Cell inner membrane</location>
        <topology evidence="1">Single-pass membrane protein</topology>
    </subcellularLocation>
</comment>
<evidence type="ECO:0000313" key="13">
    <source>
        <dbReference type="Proteomes" id="UP000051757"/>
    </source>
</evidence>
<dbReference type="GO" id="GO:0015627">
    <property type="term" value="C:type II protein secretion system complex"/>
    <property type="evidence" value="ECO:0007669"/>
    <property type="project" value="InterPro"/>
</dbReference>
<keyword evidence="3" id="KW-0813">Transport</keyword>
<comment type="caution">
    <text evidence="12">The sequence shown here is derived from an EMBL/GenBank/DDBJ whole genome shotgun (WGS) entry which is preliminary data.</text>
</comment>
<evidence type="ECO:0000256" key="8">
    <source>
        <dbReference type="ARBA" id="ARBA00022989"/>
    </source>
</evidence>
<evidence type="ECO:0000256" key="5">
    <source>
        <dbReference type="ARBA" id="ARBA00022519"/>
    </source>
</evidence>
<evidence type="ECO:0000256" key="3">
    <source>
        <dbReference type="ARBA" id="ARBA00022448"/>
    </source>
</evidence>
<feature type="domain" description="GspL periplasmic" evidence="11">
    <location>
        <begin position="240"/>
        <end position="373"/>
    </location>
</feature>
<dbReference type="SUPFAM" id="SSF53067">
    <property type="entry name" value="Actin-like ATPase domain"/>
    <property type="match status" value="1"/>
</dbReference>
<evidence type="ECO:0000313" key="12">
    <source>
        <dbReference type="EMBL" id="KRG52022.1"/>
    </source>
</evidence>
<keyword evidence="9" id="KW-0472">Membrane</keyword>
<reference evidence="12 13" key="1">
    <citation type="journal article" date="2016" name="Front. Microbiol.">
        <title>Genome Sequence of Type Strains of Genus Stenotrophomonas.</title>
        <authorList>
            <person name="Patil P.P."/>
            <person name="Midha S."/>
            <person name="Kumar S."/>
            <person name="Patil P.B."/>
        </authorList>
    </citation>
    <scope>NUCLEOTIDE SEQUENCE [LARGE SCALE GENOMIC DNA]</scope>
    <source>
        <strain evidence="12 13">LMG 978</strain>
    </source>
</reference>
<dbReference type="NCBIfam" id="TIGR01709">
    <property type="entry name" value="typeII_sec_gspL"/>
    <property type="match status" value="1"/>
</dbReference>
<keyword evidence="8" id="KW-1133">Transmembrane helix</keyword>
<dbReference type="InterPro" id="IPR025691">
    <property type="entry name" value="GspL_pp_dom"/>
</dbReference>
<dbReference type="Pfam" id="PF05134">
    <property type="entry name" value="T2SSL"/>
    <property type="match status" value="1"/>
</dbReference>
<evidence type="ECO:0000256" key="6">
    <source>
        <dbReference type="ARBA" id="ARBA00022692"/>
    </source>
</evidence>